<dbReference type="HOGENOM" id="CLU_2698591_0_0_6"/>
<dbReference type="EMBL" id="AGCM01000185">
    <property type="protein sequence ID" value="EHM49965.1"/>
    <property type="molecule type" value="Genomic_DNA"/>
</dbReference>
<dbReference type="Proteomes" id="UP000004750">
    <property type="component" value="Unassembled WGS sequence"/>
</dbReference>
<proteinExistence type="predicted"/>
<protein>
    <submittedName>
        <fullName evidence="1">Uncharacterized protein</fullName>
    </submittedName>
</protein>
<name>G9ZJE2_9GAMM</name>
<dbReference type="AlphaFoldDB" id="G9ZJE2"/>
<organism evidence="1 2">
    <name type="scientific">Cardiobacterium valvarum F0432</name>
    <dbReference type="NCBI Taxonomy" id="797473"/>
    <lineage>
        <taxon>Bacteria</taxon>
        <taxon>Pseudomonadati</taxon>
        <taxon>Pseudomonadota</taxon>
        <taxon>Gammaproteobacteria</taxon>
        <taxon>Cardiobacteriales</taxon>
        <taxon>Cardiobacteriaceae</taxon>
        <taxon>Cardiobacterium</taxon>
    </lineage>
</organism>
<comment type="caution">
    <text evidence="1">The sequence shown here is derived from an EMBL/GenBank/DDBJ whole genome shotgun (WGS) entry which is preliminary data.</text>
</comment>
<accession>G9ZJE2</accession>
<evidence type="ECO:0000313" key="2">
    <source>
        <dbReference type="Proteomes" id="UP000004750"/>
    </source>
</evidence>
<dbReference type="STRING" id="797473.HMPREF9080_02910"/>
<reference evidence="1 2" key="1">
    <citation type="submission" date="2011-08" db="EMBL/GenBank/DDBJ databases">
        <authorList>
            <person name="Weinstock G."/>
            <person name="Sodergren E."/>
            <person name="Clifton S."/>
            <person name="Fulton L."/>
            <person name="Fulton B."/>
            <person name="Courtney L."/>
            <person name="Fronick C."/>
            <person name="Harrison M."/>
            <person name="Strong C."/>
            <person name="Farmer C."/>
            <person name="Delahaunty K."/>
            <person name="Markovic C."/>
            <person name="Hall O."/>
            <person name="Minx P."/>
            <person name="Tomlinson C."/>
            <person name="Mitreva M."/>
            <person name="Hou S."/>
            <person name="Chen J."/>
            <person name="Wollam A."/>
            <person name="Pepin K.H."/>
            <person name="Johnson M."/>
            <person name="Bhonagiri V."/>
            <person name="Zhang X."/>
            <person name="Suruliraj S."/>
            <person name="Warren W."/>
            <person name="Chinwalla A."/>
            <person name="Mardis E.R."/>
            <person name="Wilson R.K."/>
        </authorList>
    </citation>
    <scope>NUCLEOTIDE SEQUENCE [LARGE SCALE GENOMIC DNA]</scope>
    <source>
        <strain evidence="1 2">F0432</strain>
    </source>
</reference>
<dbReference type="RefSeq" id="WP_006986894.1">
    <property type="nucleotide sequence ID" value="NZ_JH417969.1"/>
</dbReference>
<gene>
    <name evidence="1" type="ORF">HMPREF9080_02910</name>
</gene>
<sequence length="80" mass="8775">MTLSVEERIEIFSRPPVSLAPGVSELAVLKSAAGYYVGRTLDGMPYSRESGYFGTAEKAEEALPFVRTMVIPDDCPEDEM</sequence>
<evidence type="ECO:0000313" key="1">
    <source>
        <dbReference type="EMBL" id="EHM49965.1"/>
    </source>
</evidence>